<evidence type="ECO:0000256" key="1">
    <source>
        <dbReference type="ARBA" id="ARBA00005964"/>
    </source>
</evidence>
<evidence type="ECO:0000256" key="3">
    <source>
        <dbReference type="SAM" id="Phobius"/>
    </source>
</evidence>
<proteinExistence type="inferred from homology"/>
<dbReference type="SUPFAM" id="SSF53474">
    <property type="entry name" value="alpha/beta-Hydrolases"/>
    <property type="match status" value="1"/>
</dbReference>
<dbReference type="Pfam" id="PF00135">
    <property type="entry name" value="COesterase"/>
    <property type="match status" value="1"/>
</dbReference>
<dbReference type="OrthoDB" id="408631at2759"/>
<dbReference type="Proteomes" id="UP000218231">
    <property type="component" value="Unassembled WGS sequence"/>
</dbReference>
<feature type="domain" description="Carboxylesterase type B" evidence="5">
    <location>
        <begin position="103"/>
        <end position="632"/>
    </location>
</feature>
<evidence type="ECO:0000313" key="6">
    <source>
        <dbReference type="EMBL" id="PAV55791.1"/>
    </source>
</evidence>
<evidence type="ECO:0000259" key="5">
    <source>
        <dbReference type="Pfam" id="PF00135"/>
    </source>
</evidence>
<keyword evidence="7" id="KW-1185">Reference proteome</keyword>
<dbReference type="STRING" id="2018661.A0A2A2J287"/>
<accession>A0A2A2J287</accession>
<dbReference type="Gene3D" id="3.40.50.1820">
    <property type="entry name" value="alpha/beta hydrolase"/>
    <property type="match status" value="1"/>
</dbReference>
<sequence>MRKVASSFHILFLLLLIHSALPQYVPQPTRPIDLFHPFGTPTERPKNHVMNNDEAIVRLPIGDIIGKSVVLKDLPWTADQDPSEQIPPDRTYAEPSPLPPKNNVTIYTFLGVPYAEPPVSQRRFKPPQQLTVFPGQLPFLAFNFGASCPQDTEYRPQPFVVMDPYPFLVDEDCLYLNIYTPTVSTSSPRSYPVLVFFHGGNFQTGSASEWPAHGLASRGMVVVTVNYRLGAFGFMSLGDADSSNRGLQDQRMALRFVQEHISAFGGDPQAVTAVGHDAGGVSVGLHMITPLSKDLFRAAASMSGAELSYHSTIGKPALAYNNTIKLGRYLGCTQSVPMHVWDCILTRSTDDIVRATTTIPIEYNRYLFMPNVEGRELPGNPYWILLNAPSGTIPNIASPVPYLTGINAQDGSEVILEDRYLGEFNDFQNVDSEYMRSWAIEYAFRHNYSMNREAIVEAMIDKYTFWPDVADVWAIRESFIQMTTDAYYTAPVALSAHLHSAAGSRVFMYVNNYNFSRGNEAMRFIPDWMGVCRECDLYLMFCYAFMPPELRPYHLKDVNFTESDRNASQLFSNIMRRYVANQNPNFLYDGSWSAHQPRRHWYLDFNYTWETTEMRSPGKVYRDYRYQDVAFWNEYIPALVNYMTTTFPPFVVSERRTTVVFQWITGVCIVLLMIAIVIAGTCAYKNYEYNRLPKDEEERERHQLVNFASSSSVETARIHRSR</sequence>
<feature type="transmembrane region" description="Helical" evidence="3">
    <location>
        <begin position="660"/>
        <end position="684"/>
    </location>
</feature>
<protein>
    <recommendedName>
        <fullName evidence="5">Carboxylesterase type B domain-containing protein</fullName>
    </recommendedName>
</protein>
<dbReference type="PROSITE" id="PS00941">
    <property type="entry name" value="CARBOXYLESTERASE_B_2"/>
    <property type="match status" value="1"/>
</dbReference>
<keyword evidence="2 4" id="KW-0732">Signal</keyword>
<keyword evidence="3" id="KW-1133">Transmembrane helix</keyword>
<feature type="signal peptide" evidence="4">
    <location>
        <begin position="1"/>
        <end position="22"/>
    </location>
</feature>
<evidence type="ECO:0000256" key="4">
    <source>
        <dbReference type="SAM" id="SignalP"/>
    </source>
</evidence>
<name>A0A2A2J287_9BILA</name>
<evidence type="ECO:0000256" key="2">
    <source>
        <dbReference type="ARBA" id="ARBA00022729"/>
    </source>
</evidence>
<dbReference type="InterPro" id="IPR002018">
    <property type="entry name" value="CarbesteraseB"/>
</dbReference>
<reference evidence="6 7" key="1">
    <citation type="journal article" date="2017" name="Curr. Biol.">
        <title>Genome architecture and evolution of a unichromosomal asexual nematode.</title>
        <authorList>
            <person name="Fradin H."/>
            <person name="Zegar C."/>
            <person name="Gutwein M."/>
            <person name="Lucas J."/>
            <person name="Kovtun M."/>
            <person name="Corcoran D."/>
            <person name="Baugh L.R."/>
            <person name="Kiontke K."/>
            <person name="Gunsalus K."/>
            <person name="Fitch D.H."/>
            <person name="Piano F."/>
        </authorList>
    </citation>
    <scope>NUCLEOTIDE SEQUENCE [LARGE SCALE GENOMIC DNA]</scope>
    <source>
        <strain evidence="6">PF1309</strain>
    </source>
</reference>
<dbReference type="AlphaFoldDB" id="A0A2A2J287"/>
<dbReference type="InterPro" id="IPR029058">
    <property type="entry name" value="AB_hydrolase_fold"/>
</dbReference>
<keyword evidence="3" id="KW-0472">Membrane</keyword>
<feature type="chain" id="PRO_5012155082" description="Carboxylesterase type B domain-containing protein" evidence="4">
    <location>
        <begin position="23"/>
        <end position="722"/>
    </location>
</feature>
<comment type="similarity">
    <text evidence="1">Belongs to the type-B carboxylesterase/lipase family.</text>
</comment>
<gene>
    <name evidence="6" type="ORF">WR25_07210</name>
</gene>
<organism evidence="6 7">
    <name type="scientific">Diploscapter pachys</name>
    <dbReference type="NCBI Taxonomy" id="2018661"/>
    <lineage>
        <taxon>Eukaryota</taxon>
        <taxon>Metazoa</taxon>
        <taxon>Ecdysozoa</taxon>
        <taxon>Nematoda</taxon>
        <taxon>Chromadorea</taxon>
        <taxon>Rhabditida</taxon>
        <taxon>Rhabditina</taxon>
        <taxon>Rhabditomorpha</taxon>
        <taxon>Rhabditoidea</taxon>
        <taxon>Rhabditidae</taxon>
        <taxon>Diploscapter</taxon>
    </lineage>
</organism>
<keyword evidence="3" id="KW-0812">Transmembrane</keyword>
<dbReference type="InterPro" id="IPR019819">
    <property type="entry name" value="Carboxylesterase_B_CS"/>
</dbReference>
<comment type="caution">
    <text evidence="6">The sequence shown here is derived from an EMBL/GenBank/DDBJ whole genome shotgun (WGS) entry which is preliminary data.</text>
</comment>
<dbReference type="InterPro" id="IPR051093">
    <property type="entry name" value="Neuroligin/BSAL"/>
</dbReference>
<dbReference type="EMBL" id="LIAE01010748">
    <property type="protein sequence ID" value="PAV55791.1"/>
    <property type="molecule type" value="Genomic_DNA"/>
</dbReference>
<evidence type="ECO:0000313" key="7">
    <source>
        <dbReference type="Proteomes" id="UP000218231"/>
    </source>
</evidence>
<dbReference type="PANTHER" id="PTHR43903">
    <property type="entry name" value="NEUROLIGIN"/>
    <property type="match status" value="1"/>
</dbReference>